<dbReference type="Pfam" id="PF00096">
    <property type="entry name" value="zf-C2H2"/>
    <property type="match status" value="7"/>
</dbReference>
<name>A0A9P0AJG3_BEMTA</name>
<dbReference type="GO" id="GO:0003700">
    <property type="term" value="F:DNA-binding transcription factor activity"/>
    <property type="evidence" value="ECO:0007669"/>
    <property type="project" value="TreeGrafter"/>
</dbReference>
<feature type="domain" description="C2H2-type" evidence="11">
    <location>
        <begin position="484"/>
        <end position="511"/>
    </location>
</feature>
<dbReference type="InterPro" id="IPR013087">
    <property type="entry name" value="Znf_C2H2_type"/>
</dbReference>
<dbReference type="GO" id="GO:0008270">
    <property type="term" value="F:zinc ion binding"/>
    <property type="evidence" value="ECO:0007669"/>
    <property type="project" value="UniProtKB-UniRule"/>
</dbReference>
<feature type="compositionally biased region" description="Acidic residues" evidence="10">
    <location>
        <begin position="143"/>
        <end position="156"/>
    </location>
</feature>
<dbReference type="PANTHER" id="PTHR24404">
    <property type="entry name" value="ZINC FINGER PROTEIN"/>
    <property type="match status" value="1"/>
</dbReference>
<sequence>MNMNSKSLMDLCRLCLVDSKALLPIFEHNKITSHKISTCLPINFAENDNLPQKICEECSSKVDFVYEFWNLTSLADQQLHAWLAGQSDGIQFNFVKETKADSSDVVSSANFESLQNGTSTSNHTSDSKEHSLENDVTAFTNDASDDSGADGNDIDFEASCSSPSPDAIPGPSSKSEQKKKFKVTKKQDFERKKNVKAAKVSKSPTKNYIKSINQKEKDGKGNRKSIDKPQNLPVIRCTSCFTDCQLDDVRINSVNKLVCKNCVDANFECPKLIGTGTEKNNYTCNVCFKEFKSKKVILRHLYVHQEDKPHVCDVCFKSFKRPESMNAHKKIHDKDHPMYTCDSCGFTTAHKKSLEMHCKRHVLDYTVKCEICGKGYYSNNELSDHMNIHTGAKPYMCAICGKAYPYKVNLLAHMKYAHNPTPKEPQINQCETCGKVYSFKRSLVLHKRTHTGDNWYVCDICGKVLSSKEHLKFHRRIHTGEKPNKCSFCGKGFAKSGNLTLHERVHTGEKPYTCEICGKCFSQRSTLTIHRRYHTGQRPYVCDICNRGFVCRALLTNHQKSPCAIERRPVTQLASLTQFVEVIQPL</sequence>
<evidence type="ECO:0000313" key="14">
    <source>
        <dbReference type="Proteomes" id="UP001152759"/>
    </source>
</evidence>
<proteinExistence type="predicted"/>
<gene>
    <name evidence="13" type="ORF">BEMITA_LOCUS11570</name>
</gene>
<dbReference type="SUPFAM" id="SSF57716">
    <property type="entry name" value="Glucocorticoid receptor-like (DNA-binding domain)"/>
    <property type="match status" value="1"/>
</dbReference>
<evidence type="ECO:0000256" key="2">
    <source>
        <dbReference type="ARBA" id="ARBA00022723"/>
    </source>
</evidence>
<evidence type="ECO:0000313" key="13">
    <source>
        <dbReference type="EMBL" id="CAH0393132.1"/>
    </source>
</evidence>
<dbReference type="GO" id="GO:0000978">
    <property type="term" value="F:RNA polymerase II cis-regulatory region sequence-specific DNA binding"/>
    <property type="evidence" value="ECO:0007669"/>
    <property type="project" value="TreeGrafter"/>
</dbReference>
<feature type="binding site" evidence="9">
    <location>
        <position position="58"/>
    </location>
    <ligand>
        <name>Zn(2+)</name>
        <dbReference type="ChEBI" id="CHEBI:29105"/>
    </ligand>
</feature>
<feature type="domain" description="C2H2-type" evidence="11">
    <location>
        <begin position="540"/>
        <end position="569"/>
    </location>
</feature>
<protein>
    <recommendedName>
        <fullName evidence="15">Zinc finger protein</fullName>
    </recommendedName>
</protein>
<dbReference type="InterPro" id="IPR012934">
    <property type="entry name" value="Znf_AD"/>
</dbReference>
<dbReference type="PANTHER" id="PTHR24404:SF114">
    <property type="entry name" value="KLUMPFUSS, ISOFORM B-RELATED"/>
    <property type="match status" value="1"/>
</dbReference>
<feature type="domain" description="C2H2-type" evidence="11">
    <location>
        <begin position="512"/>
        <end position="539"/>
    </location>
</feature>
<keyword evidence="3" id="KW-0677">Repeat</keyword>
<reference evidence="13" key="1">
    <citation type="submission" date="2021-12" db="EMBL/GenBank/DDBJ databases">
        <authorList>
            <person name="King R."/>
        </authorList>
    </citation>
    <scope>NUCLEOTIDE SEQUENCE</scope>
</reference>
<evidence type="ECO:0000256" key="6">
    <source>
        <dbReference type="ARBA" id="ARBA00023125"/>
    </source>
</evidence>
<dbReference type="KEGG" id="btab:109032743"/>
<keyword evidence="4 8" id="KW-0863">Zinc-finger</keyword>
<dbReference type="Proteomes" id="UP001152759">
    <property type="component" value="Chromosome 7"/>
</dbReference>
<dbReference type="GO" id="GO:0006357">
    <property type="term" value="P:regulation of transcription by RNA polymerase II"/>
    <property type="evidence" value="ECO:0007669"/>
    <property type="project" value="TreeGrafter"/>
</dbReference>
<dbReference type="Gene3D" id="3.40.1800.20">
    <property type="match status" value="1"/>
</dbReference>
<keyword evidence="7" id="KW-0539">Nucleus</keyword>
<feature type="domain" description="C2H2-type" evidence="11">
    <location>
        <begin position="282"/>
        <end position="309"/>
    </location>
</feature>
<feature type="region of interest" description="Disordered" evidence="10">
    <location>
        <begin position="111"/>
        <end position="227"/>
    </location>
</feature>
<evidence type="ECO:0000256" key="10">
    <source>
        <dbReference type="SAM" id="MobiDB-lite"/>
    </source>
</evidence>
<dbReference type="InterPro" id="IPR050589">
    <property type="entry name" value="Ikaros_C2H2-ZF"/>
</dbReference>
<keyword evidence="6" id="KW-0238">DNA-binding</keyword>
<dbReference type="FunFam" id="3.30.160.60:FF:000557">
    <property type="entry name" value="zinc finger and SCAN domain-containing protein 29"/>
    <property type="match status" value="1"/>
</dbReference>
<accession>A0A9P0AJG3</accession>
<dbReference type="SMART" id="SM00868">
    <property type="entry name" value="zf-AD"/>
    <property type="match status" value="1"/>
</dbReference>
<comment type="subcellular location">
    <subcellularLocation>
        <location evidence="1">Nucleus</location>
    </subcellularLocation>
</comment>
<dbReference type="InterPro" id="IPR036236">
    <property type="entry name" value="Znf_C2H2_sf"/>
</dbReference>
<evidence type="ECO:0000256" key="7">
    <source>
        <dbReference type="ARBA" id="ARBA00023242"/>
    </source>
</evidence>
<evidence type="ECO:0008006" key="15">
    <source>
        <dbReference type="Google" id="ProtNLM"/>
    </source>
</evidence>
<evidence type="ECO:0000256" key="3">
    <source>
        <dbReference type="ARBA" id="ARBA00022737"/>
    </source>
</evidence>
<dbReference type="FunFam" id="3.30.160.60:FF:000446">
    <property type="entry name" value="Zinc finger protein"/>
    <property type="match status" value="2"/>
</dbReference>
<keyword evidence="14" id="KW-1185">Reference proteome</keyword>
<feature type="domain" description="C2H2-type" evidence="11">
    <location>
        <begin position="310"/>
        <end position="337"/>
    </location>
</feature>
<feature type="domain" description="C2H2-type" evidence="11">
    <location>
        <begin position="456"/>
        <end position="483"/>
    </location>
</feature>
<evidence type="ECO:0000256" key="9">
    <source>
        <dbReference type="PROSITE-ProRule" id="PRU01263"/>
    </source>
</evidence>
<feature type="binding site" evidence="9">
    <location>
        <position position="55"/>
    </location>
    <ligand>
        <name>Zn(2+)</name>
        <dbReference type="ChEBI" id="CHEBI:29105"/>
    </ligand>
</feature>
<feature type="domain" description="C2H2-type" evidence="11">
    <location>
        <begin position="428"/>
        <end position="455"/>
    </location>
</feature>
<dbReference type="FunFam" id="3.30.160.60:FF:000295">
    <property type="entry name" value="zinc finger protein 19"/>
    <property type="match status" value="1"/>
</dbReference>
<feature type="domain" description="C2H2-type" evidence="11">
    <location>
        <begin position="395"/>
        <end position="423"/>
    </location>
</feature>
<dbReference type="PROSITE" id="PS50157">
    <property type="entry name" value="ZINC_FINGER_C2H2_2"/>
    <property type="match status" value="10"/>
</dbReference>
<keyword evidence="5 9" id="KW-0862">Zinc</keyword>
<feature type="domain" description="ZAD" evidence="12">
    <location>
        <begin position="10"/>
        <end position="82"/>
    </location>
</feature>
<feature type="domain" description="C2H2-type" evidence="11">
    <location>
        <begin position="339"/>
        <end position="366"/>
    </location>
</feature>
<dbReference type="PROSITE" id="PS51915">
    <property type="entry name" value="ZAD"/>
    <property type="match status" value="1"/>
</dbReference>
<evidence type="ECO:0000259" key="12">
    <source>
        <dbReference type="PROSITE" id="PS51915"/>
    </source>
</evidence>
<feature type="domain" description="C2H2-type" evidence="11">
    <location>
        <begin position="367"/>
        <end position="394"/>
    </location>
</feature>
<feature type="binding site" evidence="9">
    <location>
        <position position="12"/>
    </location>
    <ligand>
        <name>Zn(2+)</name>
        <dbReference type="ChEBI" id="CHEBI:29105"/>
    </ligand>
</feature>
<evidence type="ECO:0000256" key="5">
    <source>
        <dbReference type="ARBA" id="ARBA00022833"/>
    </source>
</evidence>
<dbReference type="FunFam" id="3.30.160.60:FF:002343">
    <property type="entry name" value="Zinc finger protein 33A"/>
    <property type="match status" value="1"/>
</dbReference>
<feature type="binding site" evidence="9">
    <location>
        <position position="15"/>
    </location>
    <ligand>
        <name>Zn(2+)</name>
        <dbReference type="ChEBI" id="CHEBI:29105"/>
    </ligand>
</feature>
<evidence type="ECO:0000256" key="4">
    <source>
        <dbReference type="ARBA" id="ARBA00022771"/>
    </source>
</evidence>
<feature type="compositionally biased region" description="Polar residues" evidence="10">
    <location>
        <begin position="111"/>
        <end position="124"/>
    </location>
</feature>
<dbReference type="Pfam" id="PF07776">
    <property type="entry name" value="zf-AD"/>
    <property type="match status" value="1"/>
</dbReference>
<evidence type="ECO:0000256" key="1">
    <source>
        <dbReference type="ARBA" id="ARBA00004123"/>
    </source>
</evidence>
<dbReference type="AlphaFoldDB" id="A0A9P0AJG3"/>
<dbReference type="EMBL" id="OU963868">
    <property type="protein sequence ID" value="CAH0393132.1"/>
    <property type="molecule type" value="Genomic_DNA"/>
</dbReference>
<evidence type="ECO:0000256" key="8">
    <source>
        <dbReference type="PROSITE-ProRule" id="PRU00042"/>
    </source>
</evidence>
<dbReference type="SMART" id="SM00355">
    <property type="entry name" value="ZnF_C2H2"/>
    <property type="match status" value="10"/>
</dbReference>
<dbReference type="PROSITE" id="PS00028">
    <property type="entry name" value="ZINC_FINGER_C2H2_1"/>
    <property type="match status" value="8"/>
</dbReference>
<dbReference type="Gene3D" id="3.30.160.60">
    <property type="entry name" value="Classic Zinc Finger"/>
    <property type="match status" value="9"/>
</dbReference>
<keyword evidence="2 9" id="KW-0479">Metal-binding</keyword>
<organism evidence="13 14">
    <name type="scientific">Bemisia tabaci</name>
    <name type="common">Sweetpotato whitefly</name>
    <name type="synonym">Aleurodes tabaci</name>
    <dbReference type="NCBI Taxonomy" id="7038"/>
    <lineage>
        <taxon>Eukaryota</taxon>
        <taxon>Metazoa</taxon>
        <taxon>Ecdysozoa</taxon>
        <taxon>Arthropoda</taxon>
        <taxon>Hexapoda</taxon>
        <taxon>Insecta</taxon>
        <taxon>Pterygota</taxon>
        <taxon>Neoptera</taxon>
        <taxon>Paraneoptera</taxon>
        <taxon>Hemiptera</taxon>
        <taxon>Sternorrhyncha</taxon>
        <taxon>Aleyrodoidea</taxon>
        <taxon>Aleyrodidae</taxon>
        <taxon>Aleyrodinae</taxon>
        <taxon>Bemisia</taxon>
    </lineage>
</organism>
<feature type="compositionally biased region" description="Basic and acidic residues" evidence="10">
    <location>
        <begin position="213"/>
        <end position="227"/>
    </location>
</feature>
<dbReference type="GO" id="GO:0005634">
    <property type="term" value="C:nucleus"/>
    <property type="evidence" value="ECO:0007669"/>
    <property type="project" value="UniProtKB-SubCell"/>
</dbReference>
<dbReference type="SUPFAM" id="SSF57667">
    <property type="entry name" value="beta-beta-alpha zinc fingers"/>
    <property type="match status" value="6"/>
</dbReference>
<evidence type="ECO:0000259" key="11">
    <source>
        <dbReference type="PROSITE" id="PS50157"/>
    </source>
</evidence>